<reference evidence="2" key="1">
    <citation type="journal article" date="2014" name="PLoS Negl. Trop. Dis.">
        <title>An updated insight into the Sialotranscriptome of Triatoma infestans: developmental stage and geographic variations.</title>
        <authorList>
            <person name="Schwarz A."/>
            <person name="Medrano-Mercado N."/>
            <person name="Schaub G.A."/>
            <person name="Struchiner C.J."/>
            <person name="Bargues M.D."/>
            <person name="Levy M.Z."/>
            <person name="Ribeiro J.M."/>
        </authorList>
    </citation>
    <scope>NUCLEOTIDE SEQUENCE</scope>
    <source>
        <strain evidence="2">Chile</strain>
        <tissue evidence="2">Salivary glands</tissue>
    </source>
</reference>
<dbReference type="InterPro" id="IPR036691">
    <property type="entry name" value="Endo/exonu/phosph_ase_sf"/>
</dbReference>
<dbReference type="Gene3D" id="3.60.10.10">
    <property type="entry name" value="Endonuclease/exonuclease/phosphatase"/>
    <property type="match status" value="1"/>
</dbReference>
<dbReference type="GO" id="GO:0003964">
    <property type="term" value="F:RNA-directed DNA polymerase activity"/>
    <property type="evidence" value="ECO:0007669"/>
    <property type="project" value="UniProtKB-KW"/>
</dbReference>
<keyword evidence="2" id="KW-0808">Transferase</keyword>
<keyword evidence="2" id="KW-0695">RNA-directed DNA polymerase</keyword>
<dbReference type="InterPro" id="IPR043502">
    <property type="entry name" value="DNA/RNA_pol_sf"/>
</dbReference>
<protein>
    <submittedName>
        <fullName evidence="2">Putative endonuclease-reverse transcriptase</fullName>
    </submittedName>
</protein>
<dbReference type="CDD" id="cd01650">
    <property type="entry name" value="RT_nLTR_like"/>
    <property type="match status" value="1"/>
</dbReference>
<dbReference type="PROSITE" id="PS50878">
    <property type="entry name" value="RT_POL"/>
    <property type="match status" value="1"/>
</dbReference>
<organism evidence="2">
    <name type="scientific">Triatoma infestans</name>
    <name type="common">Assassin bug</name>
    <dbReference type="NCBI Taxonomy" id="30076"/>
    <lineage>
        <taxon>Eukaryota</taxon>
        <taxon>Metazoa</taxon>
        <taxon>Ecdysozoa</taxon>
        <taxon>Arthropoda</taxon>
        <taxon>Hexapoda</taxon>
        <taxon>Insecta</taxon>
        <taxon>Pterygota</taxon>
        <taxon>Neoptera</taxon>
        <taxon>Paraneoptera</taxon>
        <taxon>Hemiptera</taxon>
        <taxon>Heteroptera</taxon>
        <taxon>Panheteroptera</taxon>
        <taxon>Cimicomorpha</taxon>
        <taxon>Reduviidae</taxon>
        <taxon>Triatominae</taxon>
        <taxon>Triatoma</taxon>
    </lineage>
</organism>
<keyword evidence="2" id="KW-0378">Hydrolase</keyword>
<sequence length="977" mass="113987">NDKCCSILSYNVCGLRNKKEKVSFFEFVKSYDIFLLYETFLVEEDFVYFENCFTGFQLCWVEALRNVKFGRAIGGNLYGIRNQLISEGFSFRKIENQFVIYYSGRDLNFYLLPVYIRINEWKEDLDKISNMFRQVGSANLILIGDCNVRISENQVIPEELDIVGLNLSSERKSKDAIINSKGERFLELCSDFELIVLNGRTPGDRKGEFTFLGPRGNSVIDLCSVSLSILALVKDFQVRAEIFSDHMPLHLSLNLERTYKENLFPILPKLKWTGYDALNFKDNLNNLMQDMQIDIPDDPQEGVNLFVNIIKRASYLGNTNQIENKFKCQFREKWFDFQCVALRKKTFNLLNLYRKTNCYLIKELYVQSNQKFKIMCQNKKREFHLSIVDKFRTVKDSKGFWELINIVKNRKYIGGLGITCEQWVNYFNQLLNPPVQASPISYAPPFISNETLDKAFQFQELKQVLNRAKNGKAPGYDRIPYEFFKDCPDVFLEKLLHYFNLIYNSSNIPDSFSKSIIFPLFKKGETNIVSNYRGISFMDCMAKLFSGLLLLRLQQWMEENNVLNECQAGFRIGYSTVDNIFNLLCLIKLRTRKKRQKMYCCFIDFKAAFDSPDRNALFYKLFALGVSNKFINALQALYKNTESSVWTSKGLSEAFVTSVGLRQGCLLSPSLFSLFINDFYDFIEGGIRMGGVNIRCLMYADDLVLVAPERKVLQMMVNRLAGYCNTWNLAVNLTKSKVMVFRKGGRLANNEKWYLEGKRLETVNFYNYLGIGLTPLVNLKPHFLDKLHKAKLAINITYRKFINENVIPLTKKLEVYNAAVRSVICYAGQVWGHQNFEEVEKLNLFFIKKLFSLPVHTPRYIAYLESGFLPIYFYTLQLHFNYLKKVFAMPNSRLPRILAQEIIKYNIYWHKDNLDLCTKYGVTFSHYDDINLDDILANLKTEFRSAMVERANESRFHYLYKDLMLEPEGRRYISDAN</sequence>
<evidence type="ECO:0000313" key="2">
    <source>
        <dbReference type="EMBL" id="JAC16923.1"/>
    </source>
</evidence>
<dbReference type="Pfam" id="PF00078">
    <property type="entry name" value="RVT_1"/>
    <property type="match status" value="1"/>
</dbReference>
<keyword evidence="2" id="KW-0548">Nucleotidyltransferase</keyword>
<dbReference type="GO" id="GO:0004519">
    <property type="term" value="F:endonuclease activity"/>
    <property type="evidence" value="ECO:0007669"/>
    <property type="project" value="UniProtKB-KW"/>
</dbReference>
<dbReference type="SUPFAM" id="SSF56672">
    <property type="entry name" value="DNA/RNA polymerases"/>
    <property type="match status" value="1"/>
</dbReference>
<dbReference type="PANTHER" id="PTHR47027">
    <property type="entry name" value="REVERSE TRANSCRIPTASE DOMAIN-CONTAINING PROTEIN"/>
    <property type="match status" value="1"/>
</dbReference>
<accession>A0A023F6Q6</accession>
<dbReference type="AlphaFoldDB" id="A0A023F6Q6"/>
<keyword evidence="2" id="KW-0255">Endonuclease</keyword>
<feature type="non-terminal residue" evidence="2">
    <location>
        <position position="977"/>
    </location>
</feature>
<dbReference type="PANTHER" id="PTHR47027:SF30">
    <property type="entry name" value="THAP-TYPE DOMAIN-CONTAINING PROTEIN"/>
    <property type="match status" value="1"/>
</dbReference>
<name>A0A023F6Q6_TRIIF</name>
<feature type="non-terminal residue" evidence="2">
    <location>
        <position position="1"/>
    </location>
</feature>
<keyword evidence="2" id="KW-0540">Nuclease</keyword>
<dbReference type="SUPFAM" id="SSF56219">
    <property type="entry name" value="DNase I-like"/>
    <property type="match status" value="1"/>
</dbReference>
<dbReference type="EMBL" id="GBBI01001789">
    <property type="protein sequence ID" value="JAC16923.1"/>
    <property type="molecule type" value="mRNA"/>
</dbReference>
<evidence type="ECO:0000259" key="1">
    <source>
        <dbReference type="PROSITE" id="PS50878"/>
    </source>
</evidence>
<proteinExistence type="evidence at transcript level"/>
<feature type="domain" description="Reverse transcriptase" evidence="1">
    <location>
        <begin position="501"/>
        <end position="773"/>
    </location>
</feature>
<dbReference type="InterPro" id="IPR000477">
    <property type="entry name" value="RT_dom"/>
</dbReference>